<proteinExistence type="predicted"/>
<keyword evidence="1" id="KW-0175">Coiled coil</keyword>
<protein>
    <submittedName>
        <fullName evidence="2">Uncharacterized protein</fullName>
    </submittedName>
</protein>
<reference evidence="2" key="1">
    <citation type="submission" date="2018-11" db="EMBL/GenBank/DDBJ databases">
        <authorList>
            <person name="Alioto T."/>
            <person name="Alioto T."/>
        </authorList>
    </citation>
    <scope>NUCLEOTIDE SEQUENCE</scope>
</reference>
<name>A0A8B6FYI4_MYTGA</name>
<evidence type="ECO:0000313" key="2">
    <source>
        <dbReference type="EMBL" id="VDI56537.1"/>
    </source>
</evidence>
<organism evidence="2 3">
    <name type="scientific">Mytilus galloprovincialis</name>
    <name type="common">Mediterranean mussel</name>
    <dbReference type="NCBI Taxonomy" id="29158"/>
    <lineage>
        <taxon>Eukaryota</taxon>
        <taxon>Metazoa</taxon>
        <taxon>Spiralia</taxon>
        <taxon>Lophotrochozoa</taxon>
        <taxon>Mollusca</taxon>
        <taxon>Bivalvia</taxon>
        <taxon>Autobranchia</taxon>
        <taxon>Pteriomorphia</taxon>
        <taxon>Mytilida</taxon>
        <taxon>Mytiloidea</taxon>
        <taxon>Mytilidae</taxon>
        <taxon>Mytilinae</taxon>
        <taxon>Mytilus</taxon>
    </lineage>
</organism>
<accession>A0A8B6FYI4</accession>
<sequence length="167" mass="19544">MQGSIQAMLYCCATVHHRKCEHVITIDKAVTGVTESTKGQKLLKKLKETSKMLEEIIKTREQKTTYFEKEIEVALVEIANLREKINKKLDELENKIREEVNSTRKNYVLRLTEELSELVSLKSTFDNWKNLFEACLLQGSEIQCLVKMEEIIRKMPNLEKRFVESYT</sequence>
<gene>
    <name evidence="2" type="ORF">MGAL_10B012841</name>
</gene>
<dbReference type="OrthoDB" id="6052435at2759"/>
<comment type="caution">
    <text evidence="2">The sequence shown here is derived from an EMBL/GenBank/DDBJ whole genome shotgun (WGS) entry which is preliminary data.</text>
</comment>
<dbReference type="AlphaFoldDB" id="A0A8B6FYI4"/>
<dbReference type="EMBL" id="UYJE01007633">
    <property type="protein sequence ID" value="VDI56537.1"/>
    <property type="molecule type" value="Genomic_DNA"/>
</dbReference>
<feature type="coiled-coil region" evidence="1">
    <location>
        <begin position="43"/>
        <end position="102"/>
    </location>
</feature>
<evidence type="ECO:0000256" key="1">
    <source>
        <dbReference type="SAM" id="Coils"/>
    </source>
</evidence>
<dbReference type="Proteomes" id="UP000596742">
    <property type="component" value="Unassembled WGS sequence"/>
</dbReference>
<keyword evidence="3" id="KW-1185">Reference proteome</keyword>
<evidence type="ECO:0000313" key="3">
    <source>
        <dbReference type="Proteomes" id="UP000596742"/>
    </source>
</evidence>